<protein>
    <recommendedName>
        <fullName evidence="3">Acyltransferase</fullName>
    </recommendedName>
</protein>
<accession>A0A8J4E7F1</accession>
<dbReference type="EMBL" id="BOPG01000109">
    <property type="protein sequence ID" value="GIJ64138.1"/>
    <property type="molecule type" value="Genomic_DNA"/>
</dbReference>
<dbReference type="PANTHER" id="PTHR23416:SF78">
    <property type="entry name" value="LIPOPOLYSACCHARIDE BIOSYNTHESIS O-ACETYL TRANSFERASE WBBJ-RELATED"/>
    <property type="match status" value="1"/>
</dbReference>
<sequence length="144" mass="14949">MTAPGRAPARQNPYNELAWFVGEPEIGPGTWIGPYCLIDGSGGLVIGRGCDLAAGAQVYTHSTARRCVTERAVPVDRQPVRIGDYTFIGANAVILMGVTIGSHCVIGAGAVVSSDVPDRAVAVGVPARVVGSVDPRTGTITYDR</sequence>
<dbReference type="InterPro" id="IPR011004">
    <property type="entry name" value="Trimer_LpxA-like_sf"/>
</dbReference>
<gene>
    <name evidence="1" type="ORF">Vau01_116540</name>
</gene>
<dbReference type="CDD" id="cd04647">
    <property type="entry name" value="LbH_MAT_like"/>
    <property type="match status" value="1"/>
</dbReference>
<evidence type="ECO:0000313" key="1">
    <source>
        <dbReference type="EMBL" id="GIJ64138.1"/>
    </source>
</evidence>
<keyword evidence="2" id="KW-1185">Reference proteome</keyword>
<dbReference type="InterPro" id="IPR001451">
    <property type="entry name" value="Hexapep"/>
</dbReference>
<dbReference type="InterPro" id="IPR051159">
    <property type="entry name" value="Hexapeptide_acetyltransf"/>
</dbReference>
<comment type="caution">
    <text evidence="1">The sequence shown here is derived from an EMBL/GenBank/DDBJ whole genome shotgun (WGS) entry which is preliminary data.</text>
</comment>
<dbReference type="PANTHER" id="PTHR23416">
    <property type="entry name" value="SIALIC ACID SYNTHASE-RELATED"/>
    <property type="match status" value="1"/>
</dbReference>
<dbReference type="Gene3D" id="2.160.10.10">
    <property type="entry name" value="Hexapeptide repeat proteins"/>
    <property type="match status" value="1"/>
</dbReference>
<dbReference type="RefSeq" id="WP_204012108.1">
    <property type="nucleotide sequence ID" value="NZ_BOPG01000109.1"/>
</dbReference>
<dbReference type="Pfam" id="PF14602">
    <property type="entry name" value="Hexapep_2"/>
    <property type="match status" value="1"/>
</dbReference>
<evidence type="ECO:0000313" key="2">
    <source>
        <dbReference type="Proteomes" id="UP000612585"/>
    </source>
</evidence>
<reference evidence="1" key="1">
    <citation type="submission" date="2021-01" db="EMBL/GenBank/DDBJ databases">
        <title>Whole genome shotgun sequence of Virgisporangium aurantiacum NBRC 16421.</title>
        <authorList>
            <person name="Komaki H."/>
            <person name="Tamura T."/>
        </authorList>
    </citation>
    <scope>NUCLEOTIDE SEQUENCE</scope>
    <source>
        <strain evidence="1">NBRC 16421</strain>
    </source>
</reference>
<dbReference type="SUPFAM" id="SSF51161">
    <property type="entry name" value="Trimeric LpxA-like enzymes"/>
    <property type="match status" value="1"/>
</dbReference>
<name>A0A8J4E7F1_9ACTN</name>
<evidence type="ECO:0008006" key="3">
    <source>
        <dbReference type="Google" id="ProtNLM"/>
    </source>
</evidence>
<dbReference type="AlphaFoldDB" id="A0A8J4E7F1"/>
<organism evidence="1 2">
    <name type="scientific">Virgisporangium aurantiacum</name>
    <dbReference type="NCBI Taxonomy" id="175570"/>
    <lineage>
        <taxon>Bacteria</taxon>
        <taxon>Bacillati</taxon>
        <taxon>Actinomycetota</taxon>
        <taxon>Actinomycetes</taxon>
        <taxon>Micromonosporales</taxon>
        <taxon>Micromonosporaceae</taxon>
        <taxon>Virgisporangium</taxon>
    </lineage>
</organism>
<proteinExistence type="predicted"/>
<dbReference type="Proteomes" id="UP000612585">
    <property type="component" value="Unassembled WGS sequence"/>
</dbReference>